<keyword evidence="4 8" id="KW-0347">Helicase</keyword>
<dbReference type="OMA" id="RRCIIST"/>
<dbReference type="Gene3D" id="1.20.120.1080">
    <property type="match status" value="1"/>
</dbReference>
<dbReference type="GO" id="GO:0005524">
    <property type="term" value="F:ATP binding"/>
    <property type="evidence" value="ECO:0007669"/>
    <property type="project" value="UniProtKB-KW"/>
</dbReference>
<dbReference type="SMART" id="SM00490">
    <property type="entry name" value="HELICc"/>
    <property type="match status" value="1"/>
</dbReference>
<proteinExistence type="inferred from homology"/>
<dbReference type="Pfam" id="PF00271">
    <property type="entry name" value="Helicase_C"/>
    <property type="match status" value="1"/>
</dbReference>
<dbReference type="OrthoDB" id="10253254at2759"/>
<dbReference type="InterPro" id="IPR014001">
    <property type="entry name" value="Helicase_ATP-bd"/>
</dbReference>
<evidence type="ECO:0000313" key="9">
    <source>
        <dbReference type="Proteomes" id="UP000027238"/>
    </source>
</evidence>
<keyword evidence="2" id="KW-0547">Nucleotide-binding</keyword>
<dbReference type="FunFam" id="3.40.50.300:FF:001922">
    <property type="entry name" value="DEAH (Asp-Glu-Ala-His) box polypeptide 29"/>
    <property type="match status" value="1"/>
</dbReference>
<evidence type="ECO:0000256" key="3">
    <source>
        <dbReference type="ARBA" id="ARBA00022801"/>
    </source>
</evidence>
<dbReference type="eggNOG" id="KOG0925">
    <property type="taxonomic scope" value="Eukaryota"/>
</dbReference>
<evidence type="ECO:0000313" key="8">
    <source>
        <dbReference type="EMBL" id="KDN62326.1"/>
    </source>
</evidence>
<feature type="domain" description="Helicase C-terminal" evidence="7">
    <location>
        <begin position="225"/>
        <end position="401"/>
    </location>
</feature>
<dbReference type="InterPro" id="IPR011545">
    <property type="entry name" value="DEAD/DEAH_box_helicase_dom"/>
</dbReference>
<dbReference type="Pfam" id="PF07717">
    <property type="entry name" value="OB_NTP_bind"/>
    <property type="match status" value="1"/>
</dbReference>
<dbReference type="AlphaFoldDB" id="A0A066X9A7"/>
<dbReference type="GO" id="GO:0004386">
    <property type="term" value="F:helicase activity"/>
    <property type="evidence" value="ECO:0007669"/>
    <property type="project" value="UniProtKB-KW"/>
</dbReference>
<organism evidence="8 9">
    <name type="scientific">Colletotrichum sublineola</name>
    <name type="common">Sorghum anthracnose fungus</name>
    <dbReference type="NCBI Taxonomy" id="1173701"/>
    <lineage>
        <taxon>Eukaryota</taxon>
        <taxon>Fungi</taxon>
        <taxon>Dikarya</taxon>
        <taxon>Ascomycota</taxon>
        <taxon>Pezizomycotina</taxon>
        <taxon>Sordariomycetes</taxon>
        <taxon>Hypocreomycetidae</taxon>
        <taxon>Glomerellales</taxon>
        <taxon>Glomerellaceae</taxon>
        <taxon>Colletotrichum</taxon>
        <taxon>Colletotrichum graminicola species complex</taxon>
    </lineage>
</organism>
<comment type="similarity">
    <text evidence="1">Belongs to the DEAD box helicase family. DEAH subfamily.</text>
</comment>
<dbReference type="InterPro" id="IPR007502">
    <property type="entry name" value="Helicase-assoc_dom"/>
</dbReference>
<dbReference type="SMART" id="SM00487">
    <property type="entry name" value="DEXDc"/>
    <property type="match status" value="1"/>
</dbReference>
<name>A0A066X9A7_COLSU</name>
<keyword evidence="9" id="KW-1185">Reference proteome</keyword>
<dbReference type="HOGENOM" id="CLU_001832_5_11_1"/>
<evidence type="ECO:0000256" key="2">
    <source>
        <dbReference type="ARBA" id="ARBA00022741"/>
    </source>
</evidence>
<dbReference type="CDD" id="cd18791">
    <property type="entry name" value="SF2_C_RHA"/>
    <property type="match status" value="1"/>
</dbReference>
<dbReference type="PROSITE" id="PS00690">
    <property type="entry name" value="DEAH_ATP_HELICASE"/>
    <property type="match status" value="1"/>
</dbReference>
<evidence type="ECO:0000256" key="5">
    <source>
        <dbReference type="ARBA" id="ARBA00022840"/>
    </source>
</evidence>
<comment type="caution">
    <text evidence="8">The sequence shown here is derived from an EMBL/GenBank/DDBJ whole genome shotgun (WGS) entry which is preliminary data.</text>
</comment>
<keyword evidence="5" id="KW-0067">ATP-binding</keyword>
<dbReference type="CDD" id="cd17917">
    <property type="entry name" value="DEXHc_RHA-like"/>
    <property type="match status" value="1"/>
</dbReference>
<sequence>MESVLRNQATATKIKLLEDAPQNPLTGNVWPRGHEVILQGRRRLLVYGRYQDILDKYHQSQVIILTSETGLGKSTQVLQLLVYDEYASGLQIGCTQPRRLAATELASRVADEMGVILGEEVGYNIRGDQMVNKNKKKTRLTYLTEGVLLRQLISDRNLSAYACVIIDEAHERTVDLDLLLALLKKVMQRRKDFKVVIMSATMDAKLFQDYFNNCPLVHISGRNFEVKLLYTGPLNAGPSFITLAAGVVAHIHEKEKPVCRLVRLNVKNLDVYPLYSSLSASEQRRALNTSGANRKCIVSTNVAETSLTIDNVVYVVDTGLSKQLIFNPRLRLNMLEVRPISQASARQRAGRAGRTRDGVCYRLYSKEDYDRMPATTEPAICCTSIEKAVLQLIAAGYRKVIDFDWIDAPHPESIARAAQDLRDWGFLKDDAAPTQSGRLAAKCPLDPVWYRAIEAGAKLGCSMNIVDIALLCNSQSSIFLRPPQYRQVADVARTAFAHPLSDHLTLTNAFDAYMQVRRIHQQENPPKFDLGVWCTDHFLNMEALEQVRIARQRLSPFLSDVAKIPPTSASVMDTTSVRKALAIAFHTHSAIHHTGDEYRTVHENTPALLSPLSFLVGANYEWIVYTNFHMGGGKQYLQIATAIKAEWLVDLPFFQEARMPKTGNGGLRQPNVKSSLDDAKARIESIQGKLAALSIQPNH</sequence>
<dbReference type="InterPro" id="IPR011709">
    <property type="entry name" value="DEAD-box_helicase_OB_fold"/>
</dbReference>
<dbReference type="InterPro" id="IPR001650">
    <property type="entry name" value="Helicase_C-like"/>
</dbReference>
<evidence type="ECO:0000256" key="4">
    <source>
        <dbReference type="ARBA" id="ARBA00022806"/>
    </source>
</evidence>
<evidence type="ECO:0000256" key="1">
    <source>
        <dbReference type="ARBA" id="ARBA00008792"/>
    </source>
</evidence>
<accession>A0A066X9A7</accession>
<dbReference type="Pfam" id="PF00270">
    <property type="entry name" value="DEAD"/>
    <property type="match status" value="1"/>
</dbReference>
<dbReference type="PANTHER" id="PTHR18934:SF99">
    <property type="entry name" value="ATP-DEPENDENT RNA HELICASE DHX37-RELATED"/>
    <property type="match status" value="1"/>
</dbReference>
<dbReference type="InterPro" id="IPR027417">
    <property type="entry name" value="P-loop_NTPase"/>
</dbReference>
<dbReference type="InterPro" id="IPR002464">
    <property type="entry name" value="DNA/RNA_helicase_DEAH_CS"/>
</dbReference>
<dbReference type="SUPFAM" id="SSF52540">
    <property type="entry name" value="P-loop containing nucleoside triphosphate hydrolases"/>
    <property type="match status" value="1"/>
</dbReference>
<dbReference type="Gene3D" id="3.40.50.300">
    <property type="entry name" value="P-loop containing nucleotide triphosphate hydrolases"/>
    <property type="match status" value="2"/>
</dbReference>
<dbReference type="SMART" id="SM00847">
    <property type="entry name" value="HA2"/>
    <property type="match status" value="1"/>
</dbReference>
<dbReference type="EMBL" id="JMSE01001332">
    <property type="protein sequence ID" value="KDN62326.1"/>
    <property type="molecule type" value="Genomic_DNA"/>
</dbReference>
<reference evidence="9" key="1">
    <citation type="journal article" date="2014" name="Genome Announc.">
        <title>Draft genome sequence of Colletotrichum sublineola, a destructive pathogen of cultivated sorghum.</title>
        <authorList>
            <person name="Baroncelli R."/>
            <person name="Sanz-Martin J.M."/>
            <person name="Rech G.E."/>
            <person name="Sukno S.A."/>
            <person name="Thon M.R."/>
        </authorList>
    </citation>
    <scope>NUCLEOTIDE SEQUENCE [LARGE SCALE GENOMIC DNA]</scope>
    <source>
        <strain evidence="9">TX430BB</strain>
    </source>
</reference>
<evidence type="ECO:0000259" key="7">
    <source>
        <dbReference type="PROSITE" id="PS51194"/>
    </source>
</evidence>
<evidence type="ECO:0000259" key="6">
    <source>
        <dbReference type="PROSITE" id="PS51192"/>
    </source>
</evidence>
<dbReference type="GO" id="GO:1990904">
    <property type="term" value="C:ribonucleoprotein complex"/>
    <property type="evidence" value="ECO:0007669"/>
    <property type="project" value="UniProtKB-ARBA"/>
</dbReference>
<protein>
    <submittedName>
        <fullName evidence="8">Putative pre-mRNA-splicing factor ATP-dependent RNA helicase prp43</fullName>
    </submittedName>
</protein>
<gene>
    <name evidence="8" type="ORF">CSUB01_05145</name>
</gene>
<dbReference type="STRING" id="1173701.A0A066X9A7"/>
<dbReference type="Proteomes" id="UP000027238">
    <property type="component" value="Unassembled WGS sequence"/>
</dbReference>
<dbReference type="PROSITE" id="PS51194">
    <property type="entry name" value="HELICASE_CTER"/>
    <property type="match status" value="1"/>
</dbReference>
<feature type="domain" description="Helicase ATP-binding" evidence="6">
    <location>
        <begin position="54"/>
        <end position="220"/>
    </location>
</feature>
<dbReference type="PANTHER" id="PTHR18934">
    <property type="entry name" value="ATP-DEPENDENT RNA HELICASE"/>
    <property type="match status" value="1"/>
</dbReference>
<dbReference type="PROSITE" id="PS51192">
    <property type="entry name" value="HELICASE_ATP_BIND_1"/>
    <property type="match status" value="1"/>
</dbReference>
<keyword evidence="3" id="KW-0378">Hydrolase</keyword>
<dbReference type="GO" id="GO:0016787">
    <property type="term" value="F:hydrolase activity"/>
    <property type="evidence" value="ECO:0007669"/>
    <property type="project" value="UniProtKB-KW"/>
</dbReference>
<dbReference type="GO" id="GO:0003723">
    <property type="term" value="F:RNA binding"/>
    <property type="evidence" value="ECO:0007669"/>
    <property type="project" value="TreeGrafter"/>
</dbReference>